<dbReference type="RefSeq" id="WP_173053978.1">
    <property type="nucleotide sequence ID" value="NZ_BAABGO010000005.1"/>
</dbReference>
<evidence type="ECO:0000313" key="3">
    <source>
        <dbReference type="Proteomes" id="UP000482800"/>
    </source>
</evidence>
<organism evidence="2 3">
    <name type="scientific">Phytohabitans houttuyneae</name>
    <dbReference type="NCBI Taxonomy" id="1076126"/>
    <lineage>
        <taxon>Bacteria</taxon>
        <taxon>Bacillati</taxon>
        <taxon>Actinomycetota</taxon>
        <taxon>Actinomycetes</taxon>
        <taxon>Micromonosporales</taxon>
        <taxon>Micromonosporaceae</taxon>
    </lineage>
</organism>
<dbReference type="EMBL" id="BLPF01000001">
    <property type="protein sequence ID" value="GFJ76862.1"/>
    <property type="molecule type" value="Genomic_DNA"/>
</dbReference>
<feature type="transmembrane region" description="Helical" evidence="1">
    <location>
        <begin position="151"/>
        <end position="169"/>
    </location>
</feature>
<reference evidence="2 3" key="2">
    <citation type="submission" date="2020-03" db="EMBL/GenBank/DDBJ databases">
        <authorList>
            <person name="Ichikawa N."/>
            <person name="Kimura A."/>
            <person name="Kitahashi Y."/>
            <person name="Uohara A."/>
        </authorList>
    </citation>
    <scope>NUCLEOTIDE SEQUENCE [LARGE SCALE GENOMIC DNA]</scope>
    <source>
        <strain evidence="2 3">NBRC 108639</strain>
    </source>
</reference>
<name>A0A6V8JW56_9ACTN</name>
<feature type="transmembrane region" description="Helical" evidence="1">
    <location>
        <begin position="111"/>
        <end position="131"/>
    </location>
</feature>
<evidence type="ECO:0008006" key="4">
    <source>
        <dbReference type="Google" id="ProtNLM"/>
    </source>
</evidence>
<accession>A0A6V8JW56</accession>
<sequence>MTANPQSAGRVDSGFLTQLNTKYHRPALMVFLLIVLAHWAEHVVQAVQIWGLGWKPPEARGVLGLWFPWLVREEWLHYTYALVMLAGLIALRPGFTGSARAWWSASMWIQVWHHGEHLLLLIQAMSGTYLAGRAAPTSIVQLVAPRVELHLFYNAIVFLPMVIAMYLHLRPSPADREQMRCNCAGPRLAVGTA</sequence>
<feature type="transmembrane region" description="Helical" evidence="1">
    <location>
        <begin position="28"/>
        <end position="50"/>
    </location>
</feature>
<evidence type="ECO:0000313" key="2">
    <source>
        <dbReference type="EMBL" id="GFJ76862.1"/>
    </source>
</evidence>
<comment type="caution">
    <text evidence="2">The sequence shown here is derived from an EMBL/GenBank/DDBJ whole genome shotgun (WGS) entry which is preliminary data.</text>
</comment>
<keyword evidence="1" id="KW-0812">Transmembrane</keyword>
<keyword evidence="3" id="KW-1185">Reference proteome</keyword>
<dbReference type="AlphaFoldDB" id="A0A6V8JW56"/>
<feature type="transmembrane region" description="Helical" evidence="1">
    <location>
        <begin position="75"/>
        <end position="91"/>
    </location>
</feature>
<dbReference type="Proteomes" id="UP000482800">
    <property type="component" value="Unassembled WGS sequence"/>
</dbReference>
<protein>
    <recommendedName>
        <fullName evidence="4">Cytochrome b561 bacterial/Ni-hydrogenase domain-containing protein</fullName>
    </recommendedName>
</protein>
<keyword evidence="1" id="KW-0472">Membrane</keyword>
<keyword evidence="1" id="KW-1133">Transmembrane helix</keyword>
<gene>
    <name evidence="2" type="ORF">Phou_010420</name>
</gene>
<reference evidence="2 3" key="1">
    <citation type="submission" date="2020-03" db="EMBL/GenBank/DDBJ databases">
        <title>Whole genome shotgun sequence of Phytohabitans houttuyneae NBRC 108639.</title>
        <authorList>
            <person name="Komaki H."/>
            <person name="Tamura T."/>
        </authorList>
    </citation>
    <scope>NUCLEOTIDE SEQUENCE [LARGE SCALE GENOMIC DNA]</scope>
    <source>
        <strain evidence="2 3">NBRC 108639</strain>
    </source>
</reference>
<proteinExistence type="predicted"/>
<evidence type="ECO:0000256" key="1">
    <source>
        <dbReference type="SAM" id="Phobius"/>
    </source>
</evidence>